<dbReference type="AlphaFoldDB" id="A0A4Y2S7L6"/>
<protein>
    <submittedName>
        <fullName evidence="3">Uncharacterized protein</fullName>
    </submittedName>
</protein>
<accession>A0A4Y2S7L6</accession>
<feature type="compositionally biased region" description="Basic residues" evidence="1">
    <location>
        <begin position="84"/>
        <end position="94"/>
    </location>
</feature>
<feature type="region of interest" description="Disordered" evidence="1">
    <location>
        <begin position="77"/>
        <end position="97"/>
    </location>
</feature>
<keyword evidence="4" id="KW-1185">Reference proteome</keyword>
<proteinExistence type="predicted"/>
<evidence type="ECO:0000313" key="4">
    <source>
        <dbReference type="Proteomes" id="UP000499080"/>
    </source>
</evidence>
<evidence type="ECO:0000256" key="1">
    <source>
        <dbReference type="SAM" id="MobiDB-lite"/>
    </source>
</evidence>
<comment type="caution">
    <text evidence="3">The sequence shown here is derived from an EMBL/GenBank/DDBJ whole genome shotgun (WGS) entry which is preliminary data.</text>
</comment>
<dbReference type="Proteomes" id="UP000499080">
    <property type="component" value="Unassembled WGS sequence"/>
</dbReference>
<organism evidence="3 4">
    <name type="scientific">Araneus ventricosus</name>
    <name type="common">Orbweaver spider</name>
    <name type="synonym">Epeira ventricosa</name>
    <dbReference type="NCBI Taxonomy" id="182803"/>
    <lineage>
        <taxon>Eukaryota</taxon>
        <taxon>Metazoa</taxon>
        <taxon>Ecdysozoa</taxon>
        <taxon>Arthropoda</taxon>
        <taxon>Chelicerata</taxon>
        <taxon>Arachnida</taxon>
        <taxon>Araneae</taxon>
        <taxon>Araneomorphae</taxon>
        <taxon>Entelegynae</taxon>
        <taxon>Araneoidea</taxon>
        <taxon>Araneidae</taxon>
        <taxon>Araneus</taxon>
    </lineage>
</organism>
<evidence type="ECO:0000313" key="2">
    <source>
        <dbReference type="EMBL" id="GBN84054.1"/>
    </source>
</evidence>
<evidence type="ECO:0000313" key="3">
    <source>
        <dbReference type="EMBL" id="GBN84172.1"/>
    </source>
</evidence>
<name>A0A4Y2S7L6_ARAVE</name>
<gene>
    <name evidence="2" type="ORF">AVEN_142205_1</name>
    <name evidence="3" type="ORF">AVEN_199421_1</name>
</gene>
<dbReference type="EMBL" id="BGPR01020204">
    <property type="protein sequence ID" value="GBN84054.1"/>
    <property type="molecule type" value="Genomic_DNA"/>
</dbReference>
<sequence>MTFIKESVSFVCLLYERLPTAYEEDSVKLEQEWLKRSPITSSPGKNIVGYLNSSAKTEISSYLSCLELSSELSQQAPNNQISLPRKKEKQHPKPPSKTCEKYVWDFVFNEQPLRASKIKCFAFNSKEKNTNSKIV</sequence>
<dbReference type="EMBL" id="BGPR01020249">
    <property type="protein sequence ID" value="GBN84172.1"/>
    <property type="molecule type" value="Genomic_DNA"/>
</dbReference>
<reference evidence="3 4" key="1">
    <citation type="journal article" date="2019" name="Sci. Rep.">
        <title>Orb-weaving spider Araneus ventricosus genome elucidates the spidroin gene catalogue.</title>
        <authorList>
            <person name="Kono N."/>
            <person name="Nakamura H."/>
            <person name="Ohtoshi R."/>
            <person name="Moran D.A.P."/>
            <person name="Shinohara A."/>
            <person name="Yoshida Y."/>
            <person name="Fujiwara M."/>
            <person name="Mori M."/>
            <person name="Tomita M."/>
            <person name="Arakawa K."/>
        </authorList>
    </citation>
    <scope>NUCLEOTIDE SEQUENCE [LARGE SCALE GENOMIC DNA]</scope>
</reference>